<reference evidence="1" key="1">
    <citation type="submission" date="2021-07" db="EMBL/GenBank/DDBJ databases">
        <title>Roseobacter insulae sp. nov., isolated from a tidal flat.</title>
        <authorList>
            <person name="Park S."/>
            <person name="Yoon J.-H."/>
        </authorList>
    </citation>
    <scope>NUCLEOTIDE SEQUENCE</scope>
    <source>
        <strain evidence="1">YSTF-M11</strain>
    </source>
</reference>
<dbReference type="PANTHER" id="PTHR35368:SF1">
    <property type="entry name" value="HYDROPEROXIDE REDUCTASE"/>
    <property type="match status" value="1"/>
</dbReference>
<evidence type="ECO:0000313" key="2">
    <source>
        <dbReference type="Proteomes" id="UP001138661"/>
    </source>
</evidence>
<dbReference type="InterPro" id="IPR003718">
    <property type="entry name" value="OsmC/Ohr_fam"/>
</dbReference>
<dbReference type="Proteomes" id="UP001138661">
    <property type="component" value="Unassembled WGS sequence"/>
</dbReference>
<dbReference type="Pfam" id="PF02566">
    <property type="entry name" value="OsmC"/>
    <property type="match status" value="1"/>
</dbReference>
<keyword evidence="2" id="KW-1185">Reference proteome</keyword>
<dbReference type="AlphaFoldDB" id="A0A9X1FRD5"/>
<gene>
    <name evidence="1" type="ORF">KX928_01080</name>
</gene>
<comment type="caution">
    <text evidence="1">The sequence shown here is derived from an EMBL/GenBank/DDBJ whole genome shotgun (WGS) entry which is preliminary data.</text>
</comment>
<name>A0A9X1FRD5_9RHOB</name>
<protein>
    <submittedName>
        <fullName evidence="1">OsmC family protein</fullName>
    </submittedName>
</protein>
<evidence type="ECO:0000313" key="1">
    <source>
        <dbReference type="EMBL" id="MBW4706374.1"/>
    </source>
</evidence>
<dbReference type="NCBIfam" id="NF041052">
    <property type="entry name" value="OsmC_like_Se"/>
    <property type="match status" value="1"/>
</dbReference>
<accession>A0A9X1FRD5</accession>
<dbReference type="PANTHER" id="PTHR35368">
    <property type="entry name" value="HYDROPEROXIDE REDUCTASE"/>
    <property type="match status" value="1"/>
</dbReference>
<organism evidence="1 2">
    <name type="scientific">Roseobacter insulae</name>
    <dbReference type="NCBI Taxonomy" id="2859783"/>
    <lineage>
        <taxon>Bacteria</taxon>
        <taxon>Pseudomonadati</taxon>
        <taxon>Pseudomonadota</taxon>
        <taxon>Alphaproteobacteria</taxon>
        <taxon>Rhodobacterales</taxon>
        <taxon>Roseobacteraceae</taxon>
        <taxon>Roseobacter</taxon>
    </lineage>
</organism>
<dbReference type="EMBL" id="JAHXDN010000001">
    <property type="protein sequence ID" value="MBW4706374.1"/>
    <property type="molecule type" value="Genomic_DNA"/>
</dbReference>
<proteinExistence type="predicted"/>
<dbReference type="InterPro" id="IPR052924">
    <property type="entry name" value="OsmC/Ohr_hydroprdx_reductase"/>
</dbReference>
<dbReference type="RefSeq" id="WP_219497967.1">
    <property type="nucleotide sequence ID" value="NZ_JAHXDN010000001.1"/>
</dbReference>
<sequence>MTHSVGTTYDMTEKASDTPMFEVIFDVQAKAVGKMRAEMRIEAFEPFKSVNHLAIDEGTFQGGEGTAPTPLEFFLTGFAGCLMVQIKAFAKKKRIQIDALDVQLKAKWEAHKGVHVPYIGAPVGFELFIDIDSPSSEAEIQELVKSAQLGCFVEQTMAQINSIGHTVRKSGGDWVELT</sequence>